<evidence type="ECO:0000256" key="2">
    <source>
        <dbReference type="SAM" id="MobiDB-lite"/>
    </source>
</evidence>
<dbReference type="PANTHER" id="PTHR37012:SF7">
    <property type="entry name" value="B-ZIP TRANSCRIPTION FACTOR (EUROFUNG)-RELATED"/>
    <property type="match status" value="1"/>
</dbReference>
<sequence length="394" mass="45034">MPETTRTSIRRKAKNHVPPDALLEKKRATDRQSQRVVRERTKKYIAHLENMVEVLQKNQQDERLQLVTDRCNRLLEENEQLRRAILSIKRAVQGVEAEQPDSVNNKFTETQNALARSETNNLPAYTSLSFSDGQGQSPTQQISTPASMPIALPFSSVPSLPIGSSDRVFSPPSSEIEDPPHVFVVISNLLRQAETCIILTIDLDKDVDIVIRAIAHGWAHVEQHCQLDPAWQILRRIDQEVMFCCGAVERLAILRAVRLKLLQHKISASERQVQAQLPQYMHSRPLQAAMDHLSLIDYFVWPELREYLLHSPNIDLSNKTAATFATCLRFLWPFELSDAWMRNTETGLYSFSKLFEESLNDVSSWAMATEFFESYPHLMGYIPSYDAVEDKTFG</sequence>
<dbReference type="Proteomes" id="UP000235371">
    <property type="component" value="Unassembled WGS sequence"/>
</dbReference>
<evidence type="ECO:0000313" key="3">
    <source>
        <dbReference type="EMBL" id="PMD63176.1"/>
    </source>
</evidence>
<gene>
    <name evidence="3" type="ORF">K444DRAFT_329539</name>
</gene>
<dbReference type="CDD" id="cd14688">
    <property type="entry name" value="bZIP_YAP"/>
    <property type="match status" value="1"/>
</dbReference>
<dbReference type="PANTHER" id="PTHR37012">
    <property type="entry name" value="B-ZIP TRANSCRIPTION FACTOR (EUROFUNG)-RELATED"/>
    <property type="match status" value="1"/>
</dbReference>
<evidence type="ECO:0000256" key="1">
    <source>
        <dbReference type="SAM" id="Coils"/>
    </source>
</evidence>
<keyword evidence="1" id="KW-0175">Coiled coil</keyword>
<evidence type="ECO:0008006" key="5">
    <source>
        <dbReference type="Google" id="ProtNLM"/>
    </source>
</evidence>
<organism evidence="3 4">
    <name type="scientific">Hyaloscypha bicolor E</name>
    <dbReference type="NCBI Taxonomy" id="1095630"/>
    <lineage>
        <taxon>Eukaryota</taxon>
        <taxon>Fungi</taxon>
        <taxon>Dikarya</taxon>
        <taxon>Ascomycota</taxon>
        <taxon>Pezizomycotina</taxon>
        <taxon>Leotiomycetes</taxon>
        <taxon>Helotiales</taxon>
        <taxon>Hyaloscyphaceae</taxon>
        <taxon>Hyaloscypha</taxon>
        <taxon>Hyaloscypha bicolor</taxon>
    </lineage>
</organism>
<dbReference type="OrthoDB" id="5086080at2759"/>
<dbReference type="AlphaFoldDB" id="A0A2J6TJJ1"/>
<dbReference type="InParanoid" id="A0A2J6TJJ1"/>
<reference evidence="3 4" key="1">
    <citation type="submission" date="2016-04" db="EMBL/GenBank/DDBJ databases">
        <title>A degradative enzymes factory behind the ericoid mycorrhizal symbiosis.</title>
        <authorList>
            <consortium name="DOE Joint Genome Institute"/>
            <person name="Martino E."/>
            <person name="Morin E."/>
            <person name="Grelet G."/>
            <person name="Kuo A."/>
            <person name="Kohler A."/>
            <person name="Daghino S."/>
            <person name="Barry K."/>
            <person name="Choi C."/>
            <person name="Cichocki N."/>
            <person name="Clum A."/>
            <person name="Copeland A."/>
            <person name="Hainaut M."/>
            <person name="Haridas S."/>
            <person name="Labutti K."/>
            <person name="Lindquist E."/>
            <person name="Lipzen A."/>
            <person name="Khouja H.-R."/>
            <person name="Murat C."/>
            <person name="Ohm R."/>
            <person name="Olson A."/>
            <person name="Spatafora J."/>
            <person name="Veneault-Fourrey C."/>
            <person name="Henrissat B."/>
            <person name="Grigoriev I."/>
            <person name="Martin F."/>
            <person name="Perotto S."/>
        </authorList>
    </citation>
    <scope>NUCLEOTIDE SEQUENCE [LARGE SCALE GENOMIC DNA]</scope>
    <source>
        <strain evidence="3 4">E</strain>
    </source>
</reference>
<keyword evidence="4" id="KW-1185">Reference proteome</keyword>
<accession>A0A2J6TJJ1</accession>
<proteinExistence type="predicted"/>
<dbReference type="GeneID" id="36580025"/>
<dbReference type="Gene3D" id="1.20.5.170">
    <property type="match status" value="1"/>
</dbReference>
<feature type="region of interest" description="Disordered" evidence="2">
    <location>
        <begin position="125"/>
        <end position="144"/>
    </location>
</feature>
<dbReference type="Pfam" id="PF11905">
    <property type="entry name" value="DUF3425"/>
    <property type="match status" value="1"/>
</dbReference>
<protein>
    <recommendedName>
        <fullName evidence="5">BZIP domain-containing protein</fullName>
    </recommendedName>
</protein>
<dbReference type="EMBL" id="KZ613782">
    <property type="protein sequence ID" value="PMD63176.1"/>
    <property type="molecule type" value="Genomic_DNA"/>
</dbReference>
<feature type="coiled-coil region" evidence="1">
    <location>
        <begin position="38"/>
        <end position="98"/>
    </location>
</feature>
<name>A0A2J6TJJ1_9HELO</name>
<dbReference type="RefSeq" id="XP_024740080.1">
    <property type="nucleotide sequence ID" value="XM_024871943.1"/>
</dbReference>
<dbReference type="InterPro" id="IPR021833">
    <property type="entry name" value="DUF3425"/>
</dbReference>
<evidence type="ECO:0000313" key="4">
    <source>
        <dbReference type="Proteomes" id="UP000235371"/>
    </source>
</evidence>